<organism evidence="1">
    <name type="scientific">viral metagenome</name>
    <dbReference type="NCBI Taxonomy" id="1070528"/>
    <lineage>
        <taxon>unclassified sequences</taxon>
        <taxon>metagenomes</taxon>
        <taxon>organismal metagenomes</taxon>
    </lineage>
</organism>
<protein>
    <recommendedName>
        <fullName evidence="2">HNH endonuclease</fullName>
    </recommendedName>
</protein>
<evidence type="ECO:0000313" key="1">
    <source>
        <dbReference type="EMBL" id="QJA92844.1"/>
    </source>
</evidence>
<accession>A0A6M3LHM1</accession>
<sequence>MSRIPLSTLIELDGPQCIWPQCEIPAIEVSHFHSKGKGGTPNGRRDALENLGGMCWAHARMSDGERPGGWPAYKKAHTLLFGEGWEERIPMGSWAYERAEALRRIVAGRRS</sequence>
<proteinExistence type="predicted"/>
<reference evidence="1" key="1">
    <citation type="submission" date="2020-03" db="EMBL/GenBank/DDBJ databases">
        <title>The deep terrestrial virosphere.</title>
        <authorList>
            <person name="Holmfeldt K."/>
            <person name="Nilsson E."/>
            <person name="Simone D."/>
            <person name="Lopez-Fernandez M."/>
            <person name="Wu X."/>
            <person name="de Brujin I."/>
            <person name="Lundin D."/>
            <person name="Andersson A."/>
            <person name="Bertilsson S."/>
            <person name="Dopson M."/>
        </authorList>
    </citation>
    <scope>NUCLEOTIDE SEQUENCE</scope>
    <source>
        <strain evidence="1">MM415B04444</strain>
    </source>
</reference>
<name>A0A6M3LHM1_9ZZZZ</name>
<evidence type="ECO:0008006" key="2">
    <source>
        <dbReference type="Google" id="ProtNLM"/>
    </source>
</evidence>
<gene>
    <name evidence="1" type="ORF">MM415B04444_0001</name>
</gene>
<dbReference type="EMBL" id="MT143101">
    <property type="protein sequence ID" value="QJA92844.1"/>
    <property type="molecule type" value="Genomic_DNA"/>
</dbReference>
<dbReference type="AlphaFoldDB" id="A0A6M3LHM1"/>